<dbReference type="Gene3D" id="3.40.50.620">
    <property type="entry name" value="HUPs"/>
    <property type="match status" value="1"/>
</dbReference>
<protein>
    <submittedName>
        <fullName evidence="5">Universal stress protein</fullName>
    </submittedName>
</protein>
<evidence type="ECO:0000313" key="6">
    <source>
        <dbReference type="Proteomes" id="UP001165427"/>
    </source>
</evidence>
<proteinExistence type="inferred from homology"/>
<name>A0AA41R290_9BACT</name>
<evidence type="ECO:0000259" key="4">
    <source>
        <dbReference type="Pfam" id="PF00582"/>
    </source>
</evidence>
<dbReference type="EMBL" id="JALJRB010000002">
    <property type="protein sequence ID" value="MCJ8499535.1"/>
    <property type="molecule type" value="Genomic_DNA"/>
</dbReference>
<accession>A0AA41R290</accession>
<evidence type="ECO:0000256" key="1">
    <source>
        <dbReference type="ARBA" id="ARBA00008791"/>
    </source>
</evidence>
<sequence>MYKKVMVPLDGSALAECVFPHVEAFVEGFKLSDVIFVRVVDPDKTLSSAEDYADLARLAEFEKLQTSPAKKYIQKIRERFNHMSASVHSEVLEGRIADSLIEFADKKGVDVIIIATHGRSGASRWLMGSIADKLIRSAKIPVFIVRAPVAGWKGL</sequence>
<reference evidence="5" key="1">
    <citation type="submission" date="2022-04" db="EMBL/GenBank/DDBJ databases">
        <title>Desulfatitalea alkaliphila sp. nov., a novel anaerobic sulfate-reducing bacterium isolated from terrestrial mud volcano, Taman Peninsula, Russia.</title>
        <authorList>
            <person name="Khomyakova M.A."/>
            <person name="Merkel A.Y."/>
            <person name="Slobodkin A.I."/>
        </authorList>
    </citation>
    <scope>NUCLEOTIDE SEQUENCE</scope>
    <source>
        <strain evidence="5">M08but</strain>
    </source>
</reference>
<evidence type="ECO:0000256" key="3">
    <source>
        <dbReference type="ARBA" id="ARBA00022840"/>
    </source>
</evidence>
<comment type="similarity">
    <text evidence="1">Belongs to the universal stress protein A family.</text>
</comment>
<dbReference type="PANTHER" id="PTHR46268">
    <property type="entry name" value="STRESS RESPONSE PROTEIN NHAX"/>
    <property type="match status" value="1"/>
</dbReference>
<dbReference type="SUPFAM" id="SSF52402">
    <property type="entry name" value="Adenine nucleotide alpha hydrolases-like"/>
    <property type="match status" value="1"/>
</dbReference>
<dbReference type="PRINTS" id="PR01438">
    <property type="entry name" value="UNVRSLSTRESS"/>
</dbReference>
<dbReference type="InterPro" id="IPR006015">
    <property type="entry name" value="Universal_stress_UspA"/>
</dbReference>
<dbReference type="Pfam" id="PF00582">
    <property type="entry name" value="Usp"/>
    <property type="match status" value="1"/>
</dbReference>
<dbReference type="RefSeq" id="WP_246902902.1">
    <property type="nucleotide sequence ID" value="NZ_JALJRB010000002.1"/>
</dbReference>
<keyword evidence="3" id="KW-0067">ATP-binding</keyword>
<dbReference type="Proteomes" id="UP001165427">
    <property type="component" value="Unassembled WGS sequence"/>
</dbReference>
<dbReference type="GO" id="GO:0005524">
    <property type="term" value="F:ATP binding"/>
    <property type="evidence" value="ECO:0007669"/>
    <property type="project" value="UniProtKB-KW"/>
</dbReference>
<comment type="caution">
    <text evidence="5">The sequence shown here is derived from an EMBL/GenBank/DDBJ whole genome shotgun (WGS) entry which is preliminary data.</text>
</comment>
<keyword evidence="2" id="KW-0547">Nucleotide-binding</keyword>
<dbReference type="CDD" id="cd00293">
    <property type="entry name" value="USP-like"/>
    <property type="match status" value="1"/>
</dbReference>
<dbReference type="AlphaFoldDB" id="A0AA41R290"/>
<evidence type="ECO:0000313" key="5">
    <source>
        <dbReference type="EMBL" id="MCJ8499535.1"/>
    </source>
</evidence>
<dbReference type="InterPro" id="IPR006016">
    <property type="entry name" value="UspA"/>
</dbReference>
<keyword evidence="6" id="KW-1185">Reference proteome</keyword>
<gene>
    <name evidence="5" type="ORF">MRX98_03035</name>
</gene>
<dbReference type="InterPro" id="IPR014729">
    <property type="entry name" value="Rossmann-like_a/b/a_fold"/>
</dbReference>
<organism evidence="5 6">
    <name type="scientific">Desulfatitalea alkaliphila</name>
    <dbReference type="NCBI Taxonomy" id="2929485"/>
    <lineage>
        <taxon>Bacteria</taxon>
        <taxon>Pseudomonadati</taxon>
        <taxon>Thermodesulfobacteriota</taxon>
        <taxon>Desulfobacteria</taxon>
        <taxon>Desulfobacterales</taxon>
        <taxon>Desulfosarcinaceae</taxon>
        <taxon>Desulfatitalea</taxon>
    </lineage>
</organism>
<dbReference type="PANTHER" id="PTHR46268:SF27">
    <property type="entry name" value="UNIVERSAL STRESS PROTEIN RV2623"/>
    <property type="match status" value="1"/>
</dbReference>
<feature type="domain" description="UspA" evidence="4">
    <location>
        <begin position="1"/>
        <end position="146"/>
    </location>
</feature>
<evidence type="ECO:0000256" key="2">
    <source>
        <dbReference type="ARBA" id="ARBA00022741"/>
    </source>
</evidence>